<dbReference type="Gene3D" id="3.10.560.10">
    <property type="entry name" value="Outer membrane lipoprotein wza domain like"/>
    <property type="match status" value="1"/>
</dbReference>
<name>A0A3S3QSA3_9GAMM</name>
<gene>
    <name evidence="4" type="ORF">EDI28_00705</name>
</gene>
<keyword evidence="5" id="KW-1185">Reference proteome</keyword>
<keyword evidence="1" id="KW-0732">Signal</keyword>
<dbReference type="InterPro" id="IPR010425">
    <property type="entry name" value="Caps_synth_GfcC-like_C"/>
</dbReference>
<dbReference type="Pfam" id="PF06251">
    <property type="entry name" value="Caps_syn_GfcC_C"/>
    <property type="match status" value="1"/>
</dbReference>
<dbReference type="Proteomes" id="UP000287563">
    <property type="component" value="Unassembled WGS sequence"/>
</dbReference>
<sequence length="275" mass="30506">MRSIKNSITILIALAGLLTSSCLLAQTPSNEENAPSSSNSQSLKVIVTTSLSNKHQLQLSYPTPVRIKQVLSDSIANINQLTLSNEQAKGSIFWTSAALFKYFPHSQKQHVISQLELLAAHWKGDKRQAVLSLVAQLQQLQIGQRIFTSLDYDQIRVNSAQNPLVSQSMTLVLPPRPNSVLITGAVLQTKWVTWQERFDANNYLEHVVSISSSDNSEAWVIQPDGKVEQHPIAYWNQNHLDIAPGAAIYLGFSSLPAEFSTINKDIVNLLRNRAP</sequence>
<reference evidence="4 5" key="1">
    <citation type="submission" date="2018-11" db="EMBL/GenBank/DDBJ databases">
        <title>Photobacterium sp. BEI247 sp. nov., a marine bacterium isolated from Yongle Blue Hole in the South China Sea.</title>
        <authorList>
            <person name="Wang X."/>
        </authorList>
    </citation>
    <scope>NUCLEOTIDE SEQUENCE [LARGE SCALE GENOMIC DNA]</scope>
    <source>
        <strain evidence="5">BEI247</strain>
    </source>
</reference>
<dbReference type="PROSITE" id="PS51257">
    <property type="entry name" value="PROKAR_LIPOPROTEIN"/>
    <property type="match status" value="1"/>
</dbReference>
<comment type="caution">
    <text evidence="4">The sequence shown here is derived from an EMBL/GenBank/DDBJ whole genome shotgun (WGS) entry which is preliminary data.</text>
</comment>
<feature type="domain" description="Capsule biosynthesis GfcC-like N-terminal" evidence="3">
    <location>
        <begin position="52"/>
        <end position="175"/>
    </location>
</feature>
<evidence type="ECO:0000313" key="4">
    <source>
        <dbReference type="EMBL" id="RWX57629.1"/>
    </source>
</evidence>
<accession>A0A3S3QSA3</accession>
<feature type="signal peptide" evidence="1">
    <location>
        <begin position="1"/>
        <end position="25"/>
    </location>
</feature>
<proteinExistence type="predicted"/>
<feature type="domain" description="Capsule biosynthesis GfcC-like C-terminal" evidence="2">
    <location>
        <begin position="192"/>
        <end position="275"/>
    </location>
</feature>
<organism evidence="4 5">
    <name type="scientific">Photobacterium chitinilyticum</name>
    <dbReference type="NCBI Taxonomy" id="2485123"/>
    <lineage>
        <taxon>Bacteria</taxon>
        <taxon>Pseudomonadati</taxon>
        <taxon>Pseudomonadota</taxon>
        <taxon>Gammaproteobacteria</taxon>
        <taxon>Vibrionales</taxon>
        <taxon>Vibrionaceae</taxon>
        <taxon>Photobacterium</taxon>
    </lineage>
</organism>
<evidence type="ECO:0000313" key="5">
    <source>
        <dbReference type="Proteomes" id="UP000287563"/>
    </source>
</evidence>
<feature type="chain" id="PRO_5018545334" evidence="1">
    <location>
        <begin position="26"/>
        <end position="275"/>
    </location>
</feature>
<dbReference type="AlphaFoldDB" id="A0A3S3QSA3"/>
<evidence type="ECO:0000256" key="1">
    <source>
        <dbReference type="SAM" id="SignalP"/>
    </source>
</evidence>
<dbReference type="EMBL" id="RJLM01000001">
    <property type="protein sequence ID" value="RWX57629.1"/>
    <property type="molecule type" value="Genomic_DNA"/>
</dbReference>
<dbReference type="InterPro" id="IPR046459">
    <property type="entry name" value="Caps_syn_GfcC_N"/>
</dbReference>
<protein>
    <submittedName>
        <fullName evidence="4">Polysaccharide synthesis</fullName>
    </submittedName>
</protein>
<dbReference type="Pfam" id="PF20616">
    <property type="entry name" value="Caps_syn_GfcC_N"/>
    <property type="match status" value="1"/>
</dbReference>
<dbReference type="OrthoDB" id="5814422at2"/>
<evidence type="ECO:0000259" key="3">
    <source>
        <dbReference type="Pfam" id="PF20616"/>
    </source>
</evidence>
<evidence type="ECO:0000259" key="2">
    <source>
        <dbReference type="Pfam" id="PF06251"/>
    </source>
</evidence>